<evidence type="ECO:0000259" key="2">
    <source>
        <dbReference type="Pfam" id="PF07978"/>
    </source>
</evidence>
<dbReference type="Proteomes" id="UP000274822">
    <property type="component" value="Unassembled WGS sequence"/>
</dbReference>
<gene>
    <name evidence="3" type="ORF">BC938DRAFT_475882</name>
</gene>
<proteinExistence type="inferred from homology"/>
<dbReference type="InterPro" id="IPR051557">
    <property type="entry name" value="NipSnap_domain"/>
</dbReference>
<name>A0A433QZ75_9FUNG</name>
<dbReference type="Pfam" id="PF07978">
    <property type="entry name" value="NIPSNAP"/>
    <property type="match status" value="1"/>
</dbReference>
<evidence type="ECO:0000256" key="1">
    <source>
        <dbReference type="ARBA" id="ARBA00005291"/>
    </source>
</evidence>
<dbReference type="PANTHER" id="PTHR21017:SF17">
    <property type="entry name" value="PROTEIN NIPSNAP"/>
    <property type="match status" value="1"/>
</dbReference>
<dbReference type="InterPro" id="IPR011008">
    <property type="entry name" value="Dimeric_a/b-barrel"/>
</dbReference>
<comment type="caution">
    <text evidence="3">The sequence shown here is derived from an EMBL/GenBank/DDBJ whole genome shotgun (WGS) entry which is preliminary data.</text>
</comment>
<dbReference type="AlphaFoldDB" id="A0A433QZ75"/>
<dbReference type="EMBL" id="RBNJ01000220">
    <property type="protein sequence ID" value="RUS35096.1"/>
    <property type="molecule type" value="Genomic_DNA"/>
</dbReference>
<dbReference type="PANTHER" id="PTHR21017">
    <property type="entry name" value="NIPSNAP-RELATED"/>
    <property type="match status" value="1"/>
</dbReference>
<sequence length="357" mass="40648">MSLLSTRSLVMRACAPRLLGSSFSRAPLRLTHSRPFTRSALVAKDVDADGKDTLPGKAGNIIESMLYGSKKIKEEEEQTYSKKLARGKYVHELQKHKVKPKYVEDYIKLISVHYPRIASDPENQVNLCGSWQTEIGDQDSFIHVWEYRGYPGHKQTMTRLREDEVRMKGGQEALLKSRLPKKKKTSLSKTTILPCCGTTALPKFHPRATPDACLAREPDVPRVLVLGHLAAAGHQWHLRIEELLVEEVGNGVIGGRIVIACMMRDLPRWLFALQPGNLLEWELNWRKGLECRSQFCEPVGAWFSQLGPLNFVHHMWNYPDLQVRKETREQAWQVNGWAETVPPDQHHEHGDPFPVAV</sequence>
<dbReference type="GO" id="GO:0005739">
    <property type="term" value="C:mitochondrion"/>
    <property type="evidence" value="ECO:0007669"/>
    <property type="project" value="TreeGrafter"/>
</dbReference>
<reference evidence="3 4" key="1">
    <citation type="journal article" date="2018" name="New Phytol.">
        <title>Phylogenomics of Endogonaceae and evolution of mycorrhizas within Mucoromycota.</title>
        <authorList>
            <person name="Chang Y."/>
            <person name="Desiro A."/>
            <person name="Na H."/>
            <person name="Sandor L."/>
            <person name="Lipzen A."/>
            <person name="Clum A."/>
            <person name="Barry K."/>
            <person name="Grigoriev I.V."/>
            <person name="Martin F.M."/>
            <person name="Stajich J.E."/>
            <person name="Smith M.E."/>
            <person name="Bonito G."/>
            <person name="Spatafora J.W."/>
        </authorList>
    </citation>
    <scope>NUCLEOTIDE SEQUENCE [LARGE SCALE GENOMIC DNA]</scope>
    <source>
        <strain evidence="3 4">AD002</strain>
    </source>
</reference>
<evidence type="ECO:0000313" key="3">
    <source>
        <dbReference type="EMBL" id="RUS35096.1"/>
    </source>
</evidence>
<dbReference type="GO" id="GO:0000423">
    <property type="term" value="P:mitophagy"/>
    <property type="evidence" value="ECO:0007669"/>
    <property type="project" value="UniProtKB-ARBA"/>
</dbReference>
<evidence type="ECO:0000313" key="4">
    <source>
        <dbReference type="Proteomes" id="UP000274822"/>
    </source>
</evidence>
<comment type="similarity">
    <text evidence="1">Belongs to the NipSnap family.</text>
</comment>
<protein>
    <recommendedName>
        <fullName evidence="2">NIPSNAP domain-containing protein</fullName>
    </recommendedName>
</protein>
<organism evidence="3 4">
    <name type="scientific">Jimgerdemannia flammicorona</name>
    <dbReference type="NCBI Taxonomy" id="994334"/>
    <lineage>
        <taxon>Eukaryota</taxon>
        <taxon>Fungi</taxon>
        <taxon>Fungi incertae sedis</taxon>
        <taxon>Mucoromycota</taxon>
        <taxon>Mucoromycotina</taxon>
        <taxon>Endogonomycetes</taxon>
        <taxon>Endogonales</taxon>
        <taxon>Endogonaceae</taxon>
        <taxon>Jimgerdemannia</taxon>
    </lineage>
</organism>
<accession>A0A433QZ75</accession>
<dbReference type="InterPro" id="IPR012577">
    <property type="entry name" value="NIPSNAP"/>
</dbReference>
<feature type="domain" description="NIPSNAP" evidence="2">
    <location>
        <begin position="271"/>
        <end position="347"/>
    </location>
</feature>
<dbReference type="Gene3D" id="3.30.70.100">
    <property type="match status" value="2"/>
</dbReference>
<keyword evidence="4" id="KW-1185">Reference proteome</keyword>
<dbReference type="SUPFAM" id="SSF54909">
    <property type="entry name" value="Dimeric alpha+beta barrel"/>
    <property type="match status" value="2"/>
</dbReference>